<dbReference type="VEuPathDB" id="VectorBase:MDOA005941"/>
<evidence type="ECO:0000256" key="1">
    <source>
        <dbReference type="ARBA" id="ARBA00022737"/>
    </source>
</evidence>
<dbReference type="InterPro" id="IPR003599">
    <property type="entry name" value="Ig_sub"/>
</dbReference>
<dbReference type="PROSITE" id="PS50835">
    <property type="entry name" value="IG_LIKE"/>
    <property type="match status" value="4"/>
</dbReference>
<feature type="transmembrane region" description="Helical" evidence="4">
    <location>
        <begin position="698"/>
        <end position="720"/>
    </location>
</feature>
<dbReference type="VEuPathDB" id="VectorBase:MDOMA2_013086"/>
<gene>
    <name evidence="7" type="primary">101900777</name>
    <name evidence="9 10" type="synonym">LOC101900777</name>
</gene>
<feature type="compositionally biased region" description="Polar residues" evidence="3">
    <location>
        <begin position="569"/>
        <end position="581"/>
    </location>
</feature>
<dbReference type="PROSITE" id="PS50853">
    <property type="entry name" value="FN3"/>
    <property type="match status" value="2"/>
</dbReference>
<organism evidence="7">
    <name type="scientific">Musca domestica</name>
    <name type="common">House fly</name>
    <dbReference type="NCBI Taxonomy" id="7370"/>
    <lineage>
        <taxon>Eukaryota</taxon>
        <taxon>Metazoa</taxon>
        <taxon>Ecdysozoa</taxon>
        <taxon>Arthropoda</taxon>
        <taxon>Hexapoda</taxon>
        <taxon>Insecta</taxon>
        <taxon>Pterygota</taxon>
        <taxon>Neoptera</taxon>
        <taxon>Endopterygota</taxon>
        <taxon>Diptera</taxon>
        <taxon>Brachycera</taxon>
        <taxon>Muscomorpha</taxon>
        <taxon>Muscoidea</taxon>
        <taxon>Muscidae</taxon>
        <taxon>Musca</taxon>
    </lineage>
</organism>
<dbReference type="FunFam" id="2.60.40.10:FF:001149">
    <property type="entry name" value="Turtle, isoform H"/>
    <property type="match status" value="1"/>
</dbReference>
<dbReference type="PANTHER" id="PTHR44170">
    <property type="entry name" value="PROTEIN SIDEKICK"/>
    <property type="match status" value="1"/>
</dbReference>
<dbReference type="SUPFAM" id="SSF48726">
    <property type="entry name" value="Immunoglobulin"/>
    <property type="match status" value="4"/>
</dbReference>
<dbReference type="SUPFAM" id="SSF49265">
    <property type="entry name" value="Fibronectin type III"/>
    <property type="match status" value="1"/>
</dbReference>
<dbReference type="RefSeq" id="XP_005178279.1">
    <property type="nucleotide sequence ID" value="XM_005178222.3"/>
</dbReference>
<dbReference type="eggNOG" id="KOG3510">
    <property type="taxonomic scope" value="Eukaryota"/>
</dbReference>
<dbReference type="Pfam" id="PF13927">
    <property type="entry name" value="Ig_3"/>
    <property type="match status" value="3"/>
</dbReference>
<accession>A0A1I8MKP2</accession>
<dbReference type="Gene3D" id="2.60.40.10">
    <property type="entry name" value="Immunoglobulins"/>
    <property type="match status" value="6"/>
</dbReference>
<dbReference type="InterPro" id="IPR013783">
    <property type="entry name" value="Ig-like_fold"/>
</dbReference>
<keyword evidence="4" id="KW-1133">Transmembrane helix</keyword>
<evidence type="ECO:0000313" key="9">
    <source>
        <dbReference type="RefSeq" id="XP_005178277.1"/>
    </source>
</evidence>
<keyword evidence="4" id="KW-0472">Membrane</keyword>
<feature type="region of interest" description="Disordered" evidence="3">
    <location>
        <begin position="548"/>
        <end position="595"/>
    </location>
</feature>
<dbReference type="InterPro" id="IPR036179">
    <property type="entry name" value="Ig-like_dom_sf"/>
</dbReference>
<evidence type="ECO:0000313" key="8">
    <source>
        <dbReference type="Proteomes" id="UP001652621"/>
    </source>
</evidence>
<dbReference type="CDD" id="cd00096">
    <property type="entry name" value="Ig"/>
    <property type="match status" value="1"/>
</dbReference>
<feature type="domain" description="Ig-like" evidence="5">
    <location>
        <begin position="74"/>
        <end position="153"/>
    </location>
</feature>
<reference evidence="9 10" key="2">
    <citation type="submission" date="2025-04" db="UniProtKB">
        <authorList>
            <consortium name="RefSeq"/>
        </authorList>
    </citation>
    <scope>IDENTIFICATION</scope>
    <source>
        <strain evidence="9 10">Aabys</strain>
    </source>
</reference>
<dbReference type="GO" id="GO:0098609">
    <property type="term" value="P:cell-cell adhesion"/>
    <property type="evidence" value="ECO:0007669"/>
    <property type="project" value="TreeGrafter"/>
</dbReference>
<dbReference type="FunFam" id="2.60.40.10:FF:000830">
    <property type="entry name" value="Turtle, isoform F"/>
    <property type="match status" value="1"/>
</dbReference>
<proteinExistence type="predicted"/>
<name>A0A1I8MKP2_MUSDO</name>
<dbReference type="InterPro" id="IPR036116">
    <property type="entry name" value="FN3_sf"/>
</dbReference>
<dbReference type="CDD" id="cd00063">
    <property type="entry name" value="FN3"/>
    <property type="match status" value="2"/>
</dbReference>
<dbReference type="KEGG" id="mde:101900777"/>
<feature type="domain" description="Fibronectin type-III" evidence="6">
    <location>
        <begin position="460"/>
        <end position="553"/>
    </location>
</feature>
<dbReference type="InterPro" id="IPR003598">
    <property type="entry name" value="Ig_sub2"/>
</dbReference>
<dbReference type="EnsemblMetazoa" id="MDOA005941-RA">
    <property type="protein sequence ID" value="MDOA005941-PA"/>
    <property type="gene ID" value="MDOA005941"/>
</dbReference>
<dbReference type="SMART" id="SM00060">
    <property type="entry name" value="FN3"/>
    <property type="match status" value="2"/>
</dbReference>
<dbReference type="InterPro" id="IPR003961">
    <property type="entry name" value="FN3_dom"/>
</dbReference>
<dbReference type="Proteomes" id="UP001652621">
    <property type="component" value="Unplaced"/>
</dbReference>
<evidence type="ECO:0000313" key="7">
    <source>
        <dbReference type="EnsemblMetazoa" id="MDOA005941-PA"/>
    </source>
</evidence>
<feature type="domain" description="Ig-like" evidence="5">
    <location>
        <begin position="272"/>
        <end position="360"/>
    </location>
</feature>
<dbReference type="PANTHER" id="PTHR44170:SF56">
    <property type="entry name" value="FIBRONECTIN TYPE-III DOMAIN-CONTAINING PROTEIN"/>
    <property type="match status" value="1"/>
</dbReference>
<keyword evidence="1" id="KW-0677">Repeat</keyword>
<reference evidence="7" key="1">
    <citation type="submission" date="2020-05" db="UniProtKB">
        <authorList>
            <consortium name="EnsemblMetazoa"/>
        </authorList>
    </citation>
    <scope>IDENTIFICATION</scope>
    <source>
        <strain evidence="7">Aabys</strain>
    </source>
</reference>
<feature type="compositionally biased region" description="Gly residues" evidence="3">
    <location>
        <begin position="584"/>
        <end position="593"/>
    </location>
</feature>
<dbReference type="EnsemblMetazoa" id="MDOA005941-RC">
    <property type="protein sequence ID" value="MDOA005941-PC"/>
    <property type="gene ID" value="MDOA005941"/>
</dbReference>
<evidence type="ECO:0000313" key="10">
    <source>
        <dbReference type="RefSeq" id="XP_005178279.1"/>
    </source>
</evidence>
<dbReference type="Pfam" id="PF00041">
    <property type="entry name" value="fn3"/>
    <property type="match status" value="2"/>
</dbReference>
<dbReference type="SMART" id="SM00409">
    <property type="entry name" value="IG"/>
    <property type="match status" value="4"/>
</dbReference>
<keyword evidence="2" id="KW-1015">Disulfide bond</keyword>
<protein>
    <submittedName>
        <fullName evidence="9 10">Protein borderless</fullName>
    </submittedName>
</protein>
<feature type="domain" description="Ig-like" evidence="5">
    <location>
        <begin position="367"/>
        <end position="455"/>
    </location>
</feature>
<keyword evidence="8" id="KW-1185">Reference proteome</keyword>
<dbReference type="EnsemblMetazoa" id="MDOA005941-RB">
    <property type="protein sequence ID" value="MDOA005941-PB"/>
    <property type="gene ID" value="MDOA005941"/>
</dbReference>
<sequence length="763" mass="86120">MKQEQRQQQQQQQQNLLQLQPQRRKPILYHNAFGFLAAFFSSTFVLLMSVSCVAVCTGARHDRQKTTHLEAKVGSYVVFNCYIDFPYDLPIPYVVHWSKDDKRIFTWFEGETSSNDLYSGRLHLITNNEEYGKASANLTSIRESDQGWYHCQIVFPNRTPSIRNNGTWYHLSVQGGSLIKIPPVNQTIMEGQTAFFHCVMKYPNSSETSWYKDGVILQEIPDLMRRSRLSPQGSLSIDPTMMSDNGEYECSVRSSEDEIQTAKAYLNIQYKAKVIYAPPEVYLPYGQPAVLDCHFRANPPLKNLRWEKDGLLFDSYNVPGVFYKMNGSLFFSKVDESHAGSYTCTPYNDLGTDGPSPVINVIVLRPPIFTITPKAIYIQKLGESVHMTCQAIDRDGSNHPSIEWKRKDGMPLPADRAIVEDGNLTLTGLTEQDRGIYECVATNEAATITAETELMIENIAPRPPYNLTANSTETSITIRWQPGYLRPNLEYTVWYRLTDAQEWRTMRIVQKHVMEATIPHLLPGREYEFMVLSQDKYGDGMFSKPFRYPTQPSSKVAESDDDNVEGDLSSVQQSQQRVNYQSPSGGGGGGVGSSAGSSSFLSAPWNLSAINNQQGWLLHWEHPLHGLDALRLYTVRWWKEPEHHLVGTVETFDNFYQLRHLKEDSTFTIQVLAISNDGAQVPGSELIIEVPSHRKMRALLIGSTIGIAFLVCALIAFLYVKRNCLRHLFSGNVVDDGDDGGSTIEDGGDSDCNGHDIEKIHNT</sequence>
<keyword evidence="4" id="KW-0812">Transmembrane</keyword>
<evidence type="ECO:0000256" key="4">
    <source>
        <dbReference type="SAM" id="Phobius"/>
    </source>
</evidence>
<dbReference type="STRING" id="7370.A0A1I8MKP2"/>
<dbReference type="RefSeq" id="XP_005178277.1">
    <property type="nucleotide sequence ID" value="XM_005178220.3"/>
</dbReference>
<dbReference type="SMART" id="SM00408">
    <property type="entry name" value="IGc2"/>
    <property type="match status" value="3"/>
</dbReference>
<dbReference type="FunFam" id="2.60.40.10:FF:001842">
    <property type="entry name" value="Uncharacterized protein, isoform B"/>
    <property type="match status" value="1"/>
</dbReference>
<evidence type="ECO:0000256" key="2">
    <source>
        <dbReference type="ARBA" id="ARBA00023157"/>
    </source>
</evidence>
<dbReference type="GO" id="GO:0016020">
    <property type="term" value="C:membrane"/>
    <property type="evidence" value="ECO:0007669"/>
    <property type="project" value="UniProtKB-SubCell"/>
</dbReference>
<evidence type="ECO:0000259" key="5">
    <source>
        <dbReference type="PROSITE" id="PS50835"/>
    </source>
</evidence>
<dbReference type="OrthoDB" id="6234674at2759"/>
<evidence type="ECO:0000259" key="6">
    <source>
        <dbReference type="PROSITE" id="PS50853"/>
    </source>
</evidence>
<feature type="transmembrane region" description="Helical" evidence="4">
    <location>
        <begin position="27"/>
        <end position="50"/>
    </location>
</feature>
<dbReference type="AlphaFoldDB" id="A0A1I8MKP2"/>
<evidence type="ECO:0000256" key="3">
    <source>
        <dbReference type="SAM" id="MobiDB-lite"/>
    </source>
</evidence>
<feature type="domain" description="Ig-like" evidence="5">
    <location>
        <begin position="160"/>
        <end position="260"/>
    </location>
</feature>
<feature type="domain" description="Fibronectin type-III" evidence="6">
    <location>
        <begin position="603"/>
        <end position="693"/>
    </location>
</feature>
<dbReference type="InterPro" id="IPR007110">
    <property type="entry name" value="Ig-like_dom"/>
</dbReference>